<keyword evidence="3" id="KW-1185">Reference proteome</keyword>
<accession>A0A6A4VLF3</accession>
<comment type="caution">
    <text evidence="2">The sequence shown here is derived from an EMBL/GenBank/DDBJ whole genome shotgun (WGS) entry which is preliminary data.</text>
</comment>
<reference evidence="2 3" key="1">
    <citation type="submission" date="2019-07" db="EMBL/GenBank/DDBJ databases">
        <title>Draft genome assembly of a fouling barnacle, Amphibalanus amphitrite (Darwin, 1854): The first reference genome for Thecostraca.</title>
        <authorList>
            <person name="Kim W."/>
        </authorList>
    </citation>
    <scope>NUCLEOTIDE SEQUENCE [LARGE SCALE GENOMIC DNA]</scope>
    <source>
        <strain evidence="2">SNU_AA5</strain>
        <tissue evidence="2">Soma without cirri and trophi</tissue>
    </source>
</reference>
<protein>
    <submittedName>
        <fullName evidence="2">Uncharacterized protein</fullName>
    </submittedName>
</protein>
<evidence type="ECO:0000313" key="3">
    <source>
        <dbReference type="Proteomes" id="UP000440578"/>
    </source>
</evidence>
<dbReference type="Proteomes" id="UP000440578">
    <property type="component" value="Unassembled WGS sequence"/>
</dbReference>
<dbReference type="EMBL" id="VIIS01001883">
    <property type="protein sequence ID" value="KAF0291382.1"/>
    <property type="molecule type" value="Genomic_DNA"/>
</dbReference>
<dbReference type="AlphaFoldDB" id="A0A6A4VLF3"/>
<feature type="region of interest" description="Disordered" evidence="1">
    <location>
        <begin position="247"/>
        <end position="297"/>
    </location>
</feature>
<feature type="compositionally biased region" description="Acidic residues" evidence="1">
    <location>
        <begin position="255"/>
        <end position="265"/>
    </location>
</feature>
<evidence type="ECO:0000256" key="1">
    <source>
        <dbReference type="SAM" id="MobiDB-lite"/>
    </source>
</evidence>
<sequence length="297" mass="32806">MFPRLGGISGLGWAGSQSGPANHLGLLPTINQSEGTSGPPSSRHRALLTCFPRVAKTARAHRTTASVSTFLLQFGDVSVQHLIKMDAPSSSAMKDIKDEYLRRKSVEEQSKRLLLQIFNKAKLTSSDAIRARQILFVNLVLFAGRRTGVWTGLKVEEWERRRDSARSTTVLHHGGKIRRAMGTIVVLMPDQASLFHLRLSLNVAYSGKLAKEHMRRAAQYRRHGLQTADAEIQNTLLEKAAECIMESGDPRDGDFSSDDNEDDDGTNGPRAKRRALHLETAQLPNLEEPAAEPSIAH</sequence>
<proteinExistence type="predicted"/>
<evidence type="ECO:0000313" key="2">
    <source>
        <dbReference type="EMBL" id="KAF0291382.1"/>
    </source>
</evidence>
<organism evidence="2 3">
    <name type="scientific">Amphibalanus amphitrite</name>
    <name type="common">Striped barnacle</name>
    <name type="synonym">Balanus amphitrite</name>
    <dbReference type="NCBI Taxonomy" id="1232801"/>
    <lineage>
        <taxon>Eukaryota</taxon>
        <taxon>Metazoa</taxon>
        <taxon>Ecdysozoa</taxon>
        <taxon>Arthropoda</taxon>
        <taxon>Crustacea</taxon>
        <taxon>Multicrustacea</taxon>
        <taxon>Cirripedia</taxon>
        <taxon>Thoracica</taxon>
        <taxon>Thoracicalcarea</taxon>
        <taxon>Balanomorpha</taxon>
        <taxon>Balanoidea</taxon>
        <taxon>Balanidae</taxon>
        <taxon>Amphibalaninae</taxon>
        <taxon>Amphibalanus</taxon>
    </lineage>
</organism>
<name>A0A6A4VLF3_AMPAM</name>
<gene>
    <name evidence="2" type="ORF">FJT64_010452</name>
</gene>